<keyword evidence="3" id="KW-1185">Reference proteome</keyword>
<sequence length="128" mass="13508">MHPEMKGALGAFLYAGTYVLAPFLFIGGALIGAAGGYLICFSTLLAMSAGHVLATQSSAPVTLVEGVLETLFWCMTSTGTVLLVFFAVVRSWLALGIAGAAAGLAVWLWFASSARTRARIRTLTFVRF</sequence>
<gene>
    <name evidence="2" type="ORF">DBO85_09840</name>
</gene>
<proteinExistence type="predicted"/>
<accession>A0A2T5P9G6</accession>
<feature type="transmembrane region" description="Helical" evidence="1">
    <location>
        <begin position="66"/>
        <end position="86"/>
    </location>
</feature>
<name>A0A2T5P9G6_9PSED</name>
<evidence type="ECO:0000313" key="3">
    <source>
        <dbReference type="Proteomes" id="UP000244064"/>
    </source>
</evidence>
<protein>
    <submittedName>
        <fullName evidence="2">Uncharacterized protein</fullName>
    </submittedName>
</protein>
<feature type="transmembrane region" description="Helical" evidence="1">
    <location>
        <begin position="36"/>
        <end position="54"/>
    </location>
</feature>
<evidence type="ECO:0000256" key="1">
    <source>
        <dbReference type="SAM" id="Phobius"/>
    </source>
</evidence>
<keyword evidence="1" id="KW-0472">Membrane</keyword>
<dbReference type="AlphaFoldDB" id="A0A2T5P9G6"/>
<keyword evidence="1" id="KW-1133">Transmembrane helix</keyword>
<dbReference type="RefSeq" id="WP_108107084.1">
    <property type="nucleotide sequence ID" value="NZ_QASN01000017.1"/>
</dbReference>
<organism evidence="2 3">
    <name type="scientific">Pseudomonas mangrovi</name>
    <dbReference type="NCBI Taxonomy" id="2161748"/>
    <lineage>
        <taxon>Bacteria</taxon>
        <taxon>Pseudomonadati</taxon>
        <taxon>Pseudomonadota</taxon>
        <taxon>Gammaproteobacteria</taxon>
        <taxon>Pseudomonadales</taxon>
        <taxon>Pseudomonadaceae</taxon>
        <taxon>Pseudomonas</taxon>
    </lineage>
</organism>
<reference evidence="2 3" key="1">
    <citation type="submission" date="2018-04" db="EMBL/GenBank/DDBJ databases">
        <title>Pseudomonas sp. nov., isolated from mangrove soil.</title>
        <authorList>
            <person name="Chen C."/>
        </authorList>
    </citation>
    <scope>NUCLEOTIDE SEQUENCE [LARGE SCALE GENOMIC DNA]</scope>
    <source>
        <strain evidence="2 3">TC-11</strain>
    </source>
</reference>
<evidence type="ECO:0000313" key="2">
    <source>
        <dbReference type="EMBL" id="PTU74386.1"/>
    </source>
</evidence>
<keyword evidence="1" id="KW-0812">Transmembrane</keyword>
<feature type="transmembrane region" description="Helical" evidence="1">
    <location>
        <begin position="12"/>
        <end position="30"/>
    </location>
</feature>
<feature type="transmembrane region" description="Helical" evidence="1">
    <location>
        <begin position="92"/>
        <end position="111"/>
    </location>
</feature>
<dbReference type="Proteomes" id="UP000244064">
    <property type="component" value="Unassembled WGS sequence"/>
</dbReference>
<dbReference type="EMBL" id="QASN01000017">
    <property type="protein sequence ID" value="PTU74386.1"/>
    <property type="molecule type" value="Genomic_DNA"/>
</dbReference>
<comment type="caution">
    <text evidence="2">The sequence shown here is derived from an EMBL/GenBank/DDBJ whole genome shotgun (WGS) entry which is preliminary data.</text>
</comment>